<evidence type="ECO:0000259" key="7">
    <source>
        <dbReference type="PROSITE" id="PS51039"/>
    </source>
</evidence>
<evidence type="ECO:0000313" key="8">
    <source>
        <dbReference type="EMBL" id="OAY59253.1"/>
    </source>
</evidence>
<protein>
    <recommendedName>
        <fullName evidence="10">AN1-type domain-containing protein</fullName>
    </recommendedName>
</protein>
<feature type="domain" description="AN1-type" evidence="7">
    <location>
        <begin position="69"/>
        <end position="115"/>
    </location>
</feature>
<dbReference type="SUPFAM" id="SSF57716">
    <property type="entry name" value="Glucocorticoid receptor-like (DNA-binding domain)"/>
    <property type="match status" value="1"/>
</dbReference>
<evidence type="ECO:0000256" key="4">
    <source>
        <dbReference type="ARBA" id="ARBA00022833"/>
    </source>
</evidence>
<evidence type="ECO:0000256" key="2">
    <source>
        <dbReference type="ARBA" id="ARBA00022723"/>
    </source>
</evidence>
<keyword evidence="9" id="KW-1185">Reference proteome</keyword>
<evidence type="ECO:0000256" key="3">
    <source>
        <dbReference type="ARBA" id="ARBA00022771"/>
    </source>
</evidence>
<name>A0A2C9WGZ0_MANES</name>
<comment type="function">
    <text evidence="1">May be involved in environmental stress response.</text>
</comment>
<keyword evidence="3 5" id="KW-0863">Zinc-finger</keyword>
<dbReference type="GO" id="GO:0008270">
    <property type="term" value="F:zinc ion binding"/>
    <property type="evidence" value="ECO:0007669"/>
    <property type="project" value="UniProtKB-KW"/>
</dbReference>
<sequence>MESQHMEPSLCANGCGFYGSVQNANLCSKCHKQYQKQQHQAIYKSPSLMARLPLDAETVAGSTDQTASNRRTNLCSSCNKGLGLMGFSCRCGNVFCRSHRHPEDHACSVDFKGLGRQLLIKQNPLCKADKLQDRI</sequence>
<dbReference type="Proteomes" id="UP000091857">
    <property type="component" value="Chromosome 1"/>
</dbReference>
<evidence type="ECO:0000256" key="5">
    <source>
        <dbReference type="PROSITE-ProRule" id="PRU00449"/>
    </source>
</evidence>
<dbReference type="PANTHER" id="PTHR10634:SF124">
    <property type="entry name" value="ZINC FINGER A20 AND AN1 DOMAIN-CONTAINING STRESS-ASSOCIATED PROTEIN 8-RELATED"/>
    <property type="match status" value="1"/>
</dbReference>
<accession>A0A2C9WGZ0</accession>
<dbReference type="InterPro" id="IPR000058">
    <property type="entry name" value="Znf_AN1"/>
</dbReference>
<dbReference type="PROSITE" id="PS51036">
    <property type="entry name" value="ZF_A20"/>
    <property type="match status" value="1"/>
</dbReference>
<dbReference type="Gene3D" id="4.10.1110.10">
    <property type="entry name" value="AN1-like Zinc finger"/>
    <property type="match status" value="1"/>
</dbReference>
<gene>
    <name evidence="8" type="ORF">MANES_01G017400v8</name>
</gene>
<dbReference type="PANTHER" id="PTHR10634">
    <property type="entry name" value="AN1-TYPE ZINC FINGER PROTEIN"/>
    <property type="match status" value="1"/>
</dbReference>
<dbReference type="PROSITE" id="PS51039">
    <property type="entry name" value="ZF_AN1"/>
    <property type="match status" value="1"/>
</dbReference>
<evidence type="ECO:0000259" key="6">
    <source>
        <dbReference type="PROSITE" id="PS51036"/>
    </source>
</evidence>
<dbReference type="SMART" id="SM00154">
    <property type="entry name" value="ZnF_AN1"/>
    <property type="match status" value="1"/>
</dbReference>
<dbReference type="SMART" id="SM00259">
    <property type="entry name" value="ZnF_A20"/>
    <property type="match status" value="1"/>
</dbReference>
<dbReference type="AlphaFoldDB" id="A0A2C9WGZ0"/>
<feature type="domain" description="A20-type" evidence="6">
    <location>
        <begin position="5"/>
        <end position="39"/>
    </location>
</feature>
<dbReference type="InterPro" id="IPR002653">
    <property type="entry name" value="Znf_A20"/>
</dbReference>
<dbReference type="OMA" id="MENPLCK"/>
<dbReference type="InterPro" id="IPR050652">
    <property type="entry name" value="AN1_A20_ZnFinger"/>
</dbReference>
<dbReference type="GO" id="GO:0003677">
    <property type="term" value="F:DNA binding"/>
    <property type="evidence" value="ECO:0007669"/>
    <property type="project" value="InterPro"/>
</dbReference>
<dbReference type="EMBL" id="CM004387">
    <property type="protein sequence ID" value="OAY59253.1"/>
    <property type="molecule type" value="Genomic_DNA"/>
</dbReference>
<comment type="caution">
    <text evidence="8">The sequence shown here is derived from an EMBL/GenBank/DDBJ whole genome shotgun (WGS) entry which is preliminary data.</text>
</comment>
<dbReference type="STRING" id="3983.A0A2C9WGZ0"/>
<evidence type="ECO:0000313" key="9">
    <source>
        <dbReference type="Proteomes" id="UP000091857"/>
    </source>
</evidence>
<keyword evidence="4" id="KW-0862">Zinc</keyword>
<dbReference type="Pfam" id="PF01754">
    <property type="entry name" value="zf-A20"/>
    <property type="match status" value="1"/>
</dbReference>
<keyword evidence="2" id="KW-0479">Metal-binding</keyword>
<dbReference type="Gramene" id="Manes.01G017400.1.v8.1">
    <property type="protein sequence ID" value="Manes.01G017400.1.v8.1.CDS.1"/>
    <property type="gene ID" value="Manes.01G017400.v8.1"/>
</dbReference>
<dbReference type="Gene3D" id="1.20.5.4770">
    <property type="match status" value="1"/>
</dbReference>
<organism evidence="8 9">
    <name type="scientific">Manihot esculenta</name>
    <name type="common">Cassava</name>
    <name type="synonym">Jatropha manihot</name>
    <dbReference type="NCBI Taxonomy" id="3983"/>
    <lineage>
        <taxon>Eukaryota</taxon>
        <taxon>Viridiplantae</taxon>
        <taxon>Streptophyta</taxon>
        <taxon>Embryophyta</taxon>
        <taxon>Tracheophyta</taxon>
        <taxon>Spermatophyta</taxon>
        <taxon>Magnoliopsida</taxon>
        <taxon>eudicotyledons</taxon>
        <taxon>Gunneridae</taxon>
        <taxon>Pentapetalae</taxon>
        <taxon>rosids</taxon>
        <taxon>fabids</taxon>
        <taxon>Malpighiales</taxon>
        <taxon>Euphorbiaceae</taxon>
        <taxon>Crotonoideae</taxon>
        <taxon>Manihoteae</taxon>
        <taxon>Manihot</taxon>
    </lineage>
</organism>
<evidence type="ECO:0008006" key="10">
    <source>
        <dbReference type="Google" id="ProtNLM"/>
    </source>
</evidence>
<dbReference type="Pfam" id="PF01428">
    <property type="entry name" value="zf-AN1"/>
    <property type="match status" value="1"/>
</dbReference>
<evidence type="ECO:0000256" key="1">
    <source>
        <dbReference type="ARBA" id="ARBA00003732"/>
    </source>
</evidence>
<dbReference type="SUPFAM" id="SSF118310">
    <property type="entry name" value="AN1-like Zinc finger"/>
    <property type="match status" value="1"/>
</dbReference>
<dbReference type="SMR" id="A0A2C9WGZ0"/>
<proteinExistence type="predicted"/>
<reference evidence="9" key="1">
    <citation type="journal article" date="2016" name="Nat. Biotechnol.">
        <title>Sequencing wild and cultivated cassava and related species reveals extensive interspecific hybridization and genetic diversity.</title>
        <authorList>
            <person name="Bredeson J.V."/>
            <person name="Lyons J.B."/>
            <person name="Prochnik S.E."/>
            <person name="Wu G.A."/>
            <person name="Ha C.M."/>
            <person name="Edsinger-Gonzales E."/>
            <person name="Grimwood J."/>
            <person name="Schmutz J."/>
            <person name="Rabbi I.Y."/>
            <person name="Egesi C."/>
            <person name="Nauluvula P."/>
            <person name="Lebot V."/>
            <person name="Ndunguru J."/>
            <person name="Mkamilo G."/>
            <person name="Bart R.S."/>
            <person name="Setter T.L."/>
            <person name="Gleadow R.M."/>
            <person name="Kulakow P."/>
            <person name="Ferguson M.E."/>
            <person name="Rounsley S."/>
            <person name="Rokhsar D.S."/>
        </authorList>
    </citation>
    <scope>NUCLEOTIDE SEQUENCE [LARGE SCALE GENOMIC DNA]</scope>
    <source>
        <strain evidence="9">cv. AM560-2</strain>
    </source>
</reference>
<dbReference type="InterPro" id="IPR035896">
    <property type="entry name" value="AN1-like_Znf"/>
</dbReference>